<dbReference type="Gene3D" id="1.10.10.10">
    <property type="entry name" value="Winged helix-like DNA-binding domain superfamily/Winged helix DNA-binding domain"/>
    <property type="match status" value="1"/>
</dbReference>
<dbReference type="InterPro" id="IPR051015">
    <property type="entry name" value="EvgA-like"/>
</dbReference>
<dbReference type="InterPro" id="IPR058245">
    <property type="entry name" value="NreC/VraR/RcsB-like_REC"/>
</dbReference>
<dbReference type="PRINTS" id="PR00038">
    <property type="entry name" value="HTHLUXR"/>
</dbReference>
<accession>A0A931IVJ6</accession>
<feature type="domain" description="HTH luxR-type" evidence="4">
    <location>
        <begin position="140"/>
        <end position="205"/>
    </location>
</feature>
<dbReference type="SUPFAM" id="SSF46894">
    <property type="entry name" value="C-terminal effector domain of the bipartite response regulators"/>
    <property type="match status" value="1"/>
</dbReference>
<dbReference type="InterPro" id="IPR000792">
    <property type="entry name" value="Tscrpt_reg_LuxR_C"/>
</dbReference>
<sequence>MRALWIEDHQLIGDSLEMLLQIVMPELSLDKARDLQTGKELAQSIPYELVLLDWWLGETDGAEAIQALRDAGCSAPIVVVSGDDREPVMRRALDMGVAGYVRKAAGAQELIKTIQTVISGGRPETPPASPMRGGLPPLDLQLLYPDLTPRQIEVLQHLVRGESDKQIGRALGISDTTVKSHVRSILASLQVRSRGEAAHRARSDGGL</sequence>
<evidence type="ECO:0000256" key="1">
    <source>
        <dbReference type="ARBA" id="ARBA00022553"/>
    </source>
</evidence>
<dbReference type="GO" id="GO:0000160">
    <property type="term" value="P:phosphorelay signal transduction system"/>
    <property type="evidence" value="ECO:0007669"/>
    <property type="project" value="InterPro"/>
</dbReference>
<evidence type="ECO:0000313" key="6">
    <source>
        <dbReference type="EMBL" id="MBH9553600.1"/>
    </source>
</evidence>
<dbReference type="PROSITE" id="PS50110">
    <property type="entry name" value="RESPONSE_REGULATORY"/>
    <property type="match status" value="1"/>
</dbReference>
<evidence type="ECO:0000259" key="4">
    <source>
        <dbReference type="PROSITE" id="PS50043"/>
    </source>
</evidence>
<feature type="modified residue" description="4-aspartylphosphate" evidence="3">
    <location>
        <position position="53"/>
    </location>
</feature>
<dbReference type="PROSITE" id="PS50043">
    <property type="entry name" value="HTH_LUXR_2"/>
    <property type="match status" value="1"/>
</dbReference>
<comment type="caution">
    <text evidence="6">The sequence shown here is derived from an EMBL/GenBank/DDBJ whole genome shotgun (WGS) entry which is preliminary data.</text>
</comment>
<gene>
    <name evidence="6" type="ORF">I7X43_12185</name>
</gene>
<dbReference type="InterPro" id="IPR011006">
    <property type="entry name" value="CheY-like_superfamily"/>
</dbReference>
<dbReference type="Pfam" id="PF00072">
    <property type="entry name" value="Response_reg"/>
    <property type="match status" value="1"/>
</dbReference>
<keyword evidence="1 3" id="KW-0597">Phosphoprotein</keyword>
<dbReference type="SUPFAM" id="SSF52172">
    <property type="entry name" value="CheY-like"/>
    <property type="match status" value="1"/>
</dbReference>
<dbReference type="Pfam" id="PF00196">
    <property type="entry name" value="GerE"/>
    <property type="match status" value="1"/>
</dbReference>
<keyword evidence="2" id="KW-0238">DNA-binding</keyword>
<dbReference type="PANTHER" id="PTHR45566:SF2">
    <property type="entry name" value="NARL SUBFAMILY"/>
    <property type="match status" value="1"/>
</dbReference>
<dbReference type="Proteomes" id="UP000620139">
    <property type="component" value="Unassembled WGS sequence"/>
</dbReference>
<organism evidence="6 7">
    <name type="scientific">Inhella gelatinilytica</name>
    <dbReference type="NCBI Taxonomy" id="2795030"/>
    <lineage>
        <taxon>Bacteria</taxon>
        <taxon>Pseudomonadati</taxon>
        <taxon>Pseudomonadota</taxon>
        <taxon>Betaproteobacteria</taxon>
        <taxon>Burkholderiales</taxon>
        <taxon>Sphaerotilaceae</taxon>
        <taxon>Inhella</taxon>
    </lineage>
</organism>
<dbReference type="PANTHER" id="PTHR45566">
    <property type="entry name" value="HTH-TYPE TRANSCRIPTIONAL REGULATOR YHJB-RELATED"/>
    <property type="match status" value="1"/>
</dbReference>
<dbReference type="CDD" id="cd17535">
    <property type="entry name" value="REC_NarL-like"/>
    <property type="match status" value="1"/>
</dbReference>
<evidence type="ECO:0000259" key="5">
    <source>
        <dbReference type="PROSITE" id="PS50110"/>
    </source>
</evidence>
<dbReference type="InterPro" id="IPR036388">
    <property type="entry name" value="WH-like_DNA-bd_sf"/>
</dbReference>
<reference evidence="6" key="1">
    <citation type="submission" date="2020-12" db="EMBL/GenBank/DDBJ databases">
        <title>The genome sequence of Inhella sp. 4Y17.</title>
        <authorList>
            <person name="Liu Y."/>
        </authorList>
    </citation>
    <scope>NUCLEOTIDE SEQUENCE</scope>
    <source>
        <strain evidence="6">4Y10</strain>
    </source>
</reference>
<dbReference type="GO" id="GO:0003677">
    <property type="term" value="F:DNA binding"/>
    <property type="evidence" value="ECO:0007669"/>
    <property type="project" value="UniProtKB-KW"/>
</dbReference>
<protein>
    <submittedName>
        <fullName evidence="6">Response regulator transcription factor</fullName>
    </submittedName>
</protein>
<dbReference type="GO" id="GO:0006355">
    <property type="term" value="P:regulation of DNA-templated transcription"/>
    <property type="evidence" value="ECO:0007669"/>
    <property type="project" value="InterPro"/>
</dbReference>
<dbReference type="InterPro" id="IPR001789">
    <property type="entry name" value="Sig_transdc_resp-reg_receiver"/>
</dbReference>
<dbReference type="CDD" id="cd06170">
    <property type="entry name" value="LuxR_C_like"/>
    <property type="match status" value="1"/>
</dbReference>
<dbReference type="SMART" id="SM00448">
    <property type="entry name" value="REC"/>
    <property type="match status" value="1"/>
</dbReference>
<dbReference type="EMBL" id="JAEDAL010000006">
    <property type="protein sequence ID" value="MBH9553600.1"/>
    <property type="molecule type" value="Genomic_DNA"/>
</dbReference>
<evidence type="ECO:0000256" key="2">
    <source>
        <dbReference type="ARBA" id="ARBA00023125"/>
    </source>
</evidence>
<dbReference type="AlphaFoldDB" id="A0A931IVJ6"/>
<dbReference type="InterPro" id="IPR016032">
    <property type="entry name" value="Sig_transdc_resp-reg_C-effctor"/>
</dbReference>
<feature type="domain" description="Response regulatory" evidence="5">
    <location>
        <begin position="2"/>
        <end position="118"/>
    </location>
</feature>
<evidence type="ECO:0000256" key="3">
    <source>
        <dbReference type="PROSITE-ProRule" id="PRU00169"/>
    </source>
</evidence>
<dbReference type="RefSeq" id="WP_198101218.1">
    <property type="nucleotide sequence ID" value="NZ_JAEDAL010000006.1"/>
</dbReference>
<name>A0A931IVJ6_9BURK</name>
<dbReference type="Gene3D" id="3.40.50.2300">
    <property type="match status" value="1"/>
</dbReference>
<keyword evidence="7" id="KW-1185">Reference proteome</keyword>
<evidence type="ECO:0000313" key="7">
    <source>
        <dbReference type="Proteomes" id="UP000620139"/>
    </source>
</evidence>
<proteinExistence type="predicted"/>
<dbReference type="SMART" id="SM00421">
    <property type="entry name" value="HTH_LUXR"/>
    <property type="match status" value="1"/>
</dbReference>